<proteinExistence type="predicted"/>
<reference evidence="2 3" key="1">
    <citation type="submission" date="2024-11" db="EMBL/GenBank/DDBJ databases">
        <title>A near-complete genome assembly of Cinchona calisaya.</title>
        <authorList>
            <person name="Lian D.C."/>
            <person name="Zhao X.W."/>
            <person name="Wei L."/>
        </authorList>
    </citation>
    <scope>NUCLEOTIDE SEQUENCE [LARGE SCALE GENOMIC DNA]</scope>
    <source>
        <tissue evidence="2">Nenye</tissue>
    </source>
</reference>
<evidence type="ECO:0000256" key="1">
    <source>
        <dbReference type="SAM" id="MobiDB-lite"/>
    </source>
</evidence>
<dbReference type="PANTHER" id="PTHR31286">
    <property type="entry name" value="GLYCINE-RICH CELL WALL STRUCTURAL PROTEIN 1.8-LIKE"/>
    <property type="match status" value="1"/>
</dbReference>
<feature type="compositionally biased region" description="Basic and acidic residues" evidence="1">
    <location>
        <begin position="100"/>
        <end position="113"/>
    </location>
</feature>
<gene>
    <name evidence="2" type="ORF">ACH5RR_007263</name>
</gene>
<accession>A0ABD3ARS6</accession>
<dbReference type="EMBL" id="JBJUIK010000003">
    <property type="protein sequence ID" value="KAL3533742.1"/>
    <property type="molecule type" value="Genomic_DNA"/>
</dbReference>
<dbReference type="InterPro" id="IPR040256">
    <property type="entry name" value="At4g02000-like"/>
</dbReference>
<comment type="caution">
    <text evidence="2">The sequence shown here is derived from an EMBL/GenBank/DDBJ whole genome shotgun (WGS) entry which is preliminary data.</text>
</comment>
<sequence>MIGQPLKMDASVASLCRPNVARFCVKVDVTKTLLKRFWIGNSSSRHWQYITYKDLPSFCSYCLMLGHSLDECRVLHPKLFKKDTNVGKKQQTQSSKKKDRIGVDKFKGKLSEP</sequence>
<feature type="region of interest" description="Disordered" evidence="1">
    <location>
        <begin position="83"/>
        <end position="113"/>
    </location>
</feature>
<dbReference type="PANTHER" id="PTHR31286:SF180">
    <property type="entry name" value="OS10G0362600 PROTEIN"/>
    <property type="match status" value="1"/>
</dbReference>
<name>A0ABD3ARS6_9GENT</name>
<dbReference type="Proteomes" id="UP001630127">
    <property type="component" value="Unassembled WGS sequence"/>
</dbReference>
<protein>
    <submittedName>
        <fullName evidence="2">Uncharacterized protein</fullName>
    </submittedName>
</protein>
<evidence type="ECO:0000313" key="2">
    <source>
        <dbReference type="EMBL" id="KAL3533742.1"/>
    </source>
</evidence>
<keyword evidence="3" id="KW-1185">Reference proteome</keyword>
<dbReference type="AlphaFoldDB" id="A0ABD3ARS6"/>
<organism evidence="2 3">
    <name type="scientific">Cinchona calisaya</name>
    <dbReference type="NCBI Taxonomy" id="153742"/>
    <lineage>
        <taxon>Eukaryota</taxon>
        <taxon>Viridiplantae</taxon>
        <taxon>Streptophyta</taxon>
        <taxon>Embryophyta</taxon>
        <taxon>Tracheophyta</taxon>
        <taxon>Spermatophyta</taxon>
        <taxon>Magnoliopsida</taxon>
        <taxon>eudicotyledons</taxon>
        <taxon>Gunneridae</taxon>
        <taxon>Pentapetalae</taxon>
        <taxon>asterids</taxon>
        <taxon>lamiids</taxon>
        <taxon>Gentianales</taxon>
        <taxon>Rubiaceae</taxon>
        <taxon>Cinchonoideae</taxon>
        <taxon>Cinchoneae</taxon>
        <taxon>Cinchona</taxon>
    </lineage>
</organism>
<evidence type="ECO:0000313" key="3">
    <source>
        <dbReference type="Proteomes" id="UP001630127"/>
    </source>
</evidence>